<dbReference type="AlphaFoldDB" id="A0A835QXD9"/>
<sequence length="823" mass="91575">MEQHPRTPPGDHICITLPLQSCAPTLFEPQRESNSLSLADDGCAAEDPFGPSSSSACVDHGGDAPETKLTLFALRLAILEKAASGVGALGFIWATVVLLGGFAIALERKDFWFVTLILLVEGARIFSRSHELEWQHQSTWSLAEAGALSFRAFRSSSHLSAPAIRLLFFSPSATKITRPSPAGSPIPDATRRLVVPHAGWEFLSKKMTRLLYWLQLASAAACAVLSLMRLALQDYGELGSDEREKQNRRPALNIFYGLALAEALLFLAERAYWEWKVSGRRILEEVNRDCGLGPSGMVSVRRFFYDAYSRCLNGSIFDGMRMDLVSFAEELLGSGSRDEQLIGVRILLRFATSRRFAEVTLRKLGTSAAAMERLVEILNWMGPEEEEIRRAAAIIVSKLAGKKQNALRVSGIPGAMESIASLLYTGHESNATRPEEISHKQDPRHRERYDYFTFNLLGLSILKKLANDHDNCGKIGNTRGLLPKIIDLTGRSHNLHFPKSAGADIQAAKRALQVVKMLAGTTYRNGQLLRREISENVFTVSNIRDILQRGGEEDRPLQRLGVEILTCLAMDAEARERIGATGGMMRELLTIFFGHGSAGGEEWDAVRLEAGEALAMLVVESEQNCRRVVNDGIEVWERLVGVVGDHLVGVNACRILRNLCAYGGHCFPNMRAVMKAFPAAFTAVMHGEMKYLEVYIGFASQLVRLMNPNEFTEELDKANIIDSELIERFVHILRRHSYPSVKSPRIRRFVIELSIWMMQSNDNYTKLFNDYEMATQLRNVAETTTDLECYIVFSGCVGLTRHRTTMSSLVDVALGLLGRNQSC</sequence>
<comment type="caution">
    <text evidence="2">The sequence shown here is derived from an EMBL/GenBank/DDBJ whole genome shotgun (WGS) entry which is preliminary data.</text>
</comment>
<dbReference type="PANTHER" id="PTHR33115:SF50">
    <property type="entry name" value="ARM REPEAT SUPERFAMILY PROTEIN"/>
    <property type="match status" value="1"/>
</dbReference>
<feature type="transmembrane region" description="Helical" evidence="1">
    <location>
        <begin position="82"/>
        <end position="105"/>
    </location>
</feature>
<dbReference type="Gene3D" id="1.25.10.10">
    <property type="entry name" value="Leucine-rich Repeat Variant"/>
    <property type="match status" value="1"/>
</dbReference>
<gene>
    <name evidence="2" type="ORF">HPP92_011327</name>
</gene>
<keyword evidence="1" id="KW-1133">Transmembrane helix</keyword>
<dbReference type="PANTHER" id="PTHR33115">
    <property type="entry name" value="ARM REPEAT SUPERFAMILY PROTEIN"/>
    <property type="match status" value="1"/>
</dbReference>
<dbReference type="OrthoDB" id="18703at2759"/>
<keyword evidence="3" id="KW-1185">Reference proteome</keyword>
<organism evidence="2 3">
    <name type="scientific">Vanilla planifolia</name>
    <name type="common">Vanilla</name>
    <dbReference type="NCBI Taxonomy" id="51239"/>
    <lineage>
        <taxon>Eukaryota</taxon>
        <taxon>Viridiplantae</taxon>
        <taxon>Streptophyta</taxon>
        <taxon>Embryophyta</taxon>
        <taxon>Tracheophyta</taxon>
        <taxon>Spermatophyta</taxon>
        <taxon>Magnoliopsida</taxon>
        <taxon>Liliopsida</taxon>
        <taxon>Asparagales</taxon>
        <taxon>Orchidaceae</taxon>
        <taxon>Vanilloideae</taxon>
        <taxon>Vanilleae</taxon>
        <taxon>Vanilla</taxon>
    </lineage>
</organism>
<proteinExistence type="predicted"/>
<feature type="transmembrane region" description="Helical" evidence="1">
    <location>
        <begin position="210"/>
        <end position="232"/>
    </location>
</feature>
<keyword evidence="1" id="KW-0472">Membrane</keyword>
<protein>
    <submittedName>
        <fullName evidence="2">Uncharacterized protein</fullName>
    </submittedName>
</protein>
<dbReference type="InterPro" id="IPR016024">
    <property type="entry name" value="ARM-type_fold"/>
</dbReference>
<dbReference type="EMBL" id="JADCNL010000005">
    <property type="protein sequence ID" value="KAG0480469.1"/>
    <property type="molecule type" value="Genomic_DNA"/>
</dbReference>
<name>A0A835QXD9_VANPL</name>
<keyword evidence="1" id="KW-0812">Transmembrane</keyword>
<dbReference type="SUPFAM" id="SSF48371">
    <property type="entry name" value="ARM repeat"/>
    <property type="match status" value="1"/>
</dbReference>
<reference evidence="2 3" key="1">
    <citation type="journal article" date="2020" name="Nat. Food">
        <title>A phased Vanilla planifolia genome enables genetic improvement of flavour and production.</title>
        <authorList>
            <person name="Hasing T."/>
            <person name="Tang H."/>
            <person name="Brym M."/>
            <person name="Khazi F."/>
            <person name="Huang T."/>
            <person name="Chambers A.H."/>
        </authorList>
    </citation>
    <scope>NUCLEOTIDE SEQUENCE [LARGE SCALE GENOMIC DNA]</scope>
    <source>
        <tissue evidence="2">Leaf</tissue>
    </source>
</reference>
<evidence type="ECO:0000313" key="2">
    <source>
        <dbReference type="EMBL" id="KAG0480469.1"/>
    </source>
</evidence>
<accession>A0A835QXD9</accession>
<evidence type="ECO:0000256" key="1">
    <source>
        <dbReference type="SAM" id="Phobius"/>
    </source>
</evidence>
<dbReference type="InterPro" id="IPR011989">
    <property type="entry name" value="ARM-like"/>
</dbReference>
<dbReference type="Proteomes" id="UP000636800">
    <property type="component" value="Chromosome 5"/>
</dbReference>
<evidence type="ECO:0000313" key="3">
    <source>
        <dbReference type="Proteomes" id="UP000636800"/>
    </source>
</evidence>